<reference evidence="1" key="2">
    <citation type="submission" date="2020-05" db="EMBL/GenBank/DDBJ databases">
        <authorList>
            <person name="Kim H.-S."/>
            <person name="Proctor R.H."/>
            <person name="Brown D.W."/>
        </authorList>
    </citation>
    <scope>NUCLEOTIDE SEQUENCE</scope>
    <source>
        <strain evidence="1">NRRL 22465</strain>
    </source>
</reference>
<evidence type="ECO:0000313" key="2">
    <source>
        <dbReference type="Proteomes" id="UP000635477"/>
    </source>
</evidence>
<organism evidence="1 2">
    <name type="scientific">Fusarium zealandicum</name>
    <dbReference type="NCBI Taxonomy" id="1053134"/>
    <lineage>
        <taxon>Eukaryota</taxon>
        <taxon>Fungi</taxon>
        <taxon>Dikarya</taxon>
        <taxon>Ascomycota</taxon>
        <taxon>Pezizomycotina</taxon>
        <taxon>Sordariomycetes</taxon>
        <taxon>Hypocreomycetidae</taxon>
        <taxon>Hypocreales</taxon>
        <taxon>Nectriaceae</taxon>
        <taxon>Fusarium</taxon>
        <taxon>Fusarium staphyleae species complex</taxon>
    </lineage>
</organism>
<comment type="caution">
    <text evidence="1">The sequence shown here is derived from an EMBL/GenBank/DDBJ whole genome shotgun (WGS) entry which is preliminary data.</text>
</comment>
<evidence type="ECO:0000313" key="1">
    <source>
        <dbReference type="EMBL" id="KAF4978379.1"/>
    </source>
</evidence>
<keyword evidence="2" id="KW-1185">Reference proteome</keyword>
<gene>
    <name evidence="1" type="ORF">FZEAL_5229</name>
</gene>
<reference evidence="1" key="1">
    <citation type="journal article" date="2020" name="BMC Genomics">
        <title>Correction to: Identification and distribution of gene clusters required for synthesis of sphingolipid metabolism inhibitors in diverse species of the filamentous fungus Fusarium.</title>
        <authorList>
            <person name="Kim H.S."/>
            <person name="Lohmar J.M."/>
            <person name="Busman M."/>
            <person name="Brown D.W."/>
            <person name="Naumann T.A."/>
            <person name="Divon H.H."/>
            <person name="Lysoe E."/>
            <person name="Uhlig S."/>
            <person name="Proctor R.H."/>
        </authorList>
    </citation>
    <scope>NUCLEOTIDE SEQUENCE</scope>
    <source>
        <strain evidence="1">NRRL 22465</strain>
    </source>
</reference>
<sequence length="82" mass="9499">MVSDGEVKSHCSMRHKVDNGAEIIGLLVIDCRRLKKEGRLTVVPARYNAEGKSLTYKLYRVDYEVLFKRVDRDMKCLVYVYG</sequence>
<dbReference type="AlphaFoldDB" id="A0A8H4UK53"/>
<proteinExistence type="predicted"/>
<dbReference type="EMBL" id="JABEYC010000374">
    <property type="protein sequence ID" value="KAF4978379.1"/>
    <property type="molecule type" value="Genomic_DNA"/>
</dbReference>
<protein>
    <submittedName>
        <fullName evidence="1">Uncharacterized protein</fullName>
    </submittedName>
</protein>
<dbReference type="Proteomes" id="UP000635477">
    <property type="component" value="Unassembled WGS sequence"/>
</dbReference>
<name>A0A8H4UK53_9HYPO</name>
<accession>A0A8H4UK53</accession>